<dbReference type="CDD" id="cd00637">
    <property type="entry name" value="7tm_classA_rhodopsin-like"/>
    <property type="match status" value="1"/>
</dbReference>
<dbReference type="GeneID" id="119735009"/>
<dbReference type="AlphaFoldDB" id="A0A914ALZ9"/>
<sequence>MAGVNTTSGASPSLPLSLSPLRTQPGLHASQIWNPYVNDTATNTWFLCISMGLGLTGTLGNILVIGSVLFYKPLRRLHNAFIVNLAVADLCVSALIQFATVDALLKLGEIFWNRPALCNFFGFLCTTSCTCSLWSITAISINRYVCICHNSQYHRIYTPGIKMAAMLAGLWIGCFFMDLPALLGWGGHAYDPKVMFCTFNYTASLSYTIFLVSVGVGVPIVIVSYCYIRILLFVRASRQTLRRLSQGANELASLGQGKRRIRRRDLTLLRTVMTLWIVFLIMWAPYTVYVLFDTQNTWNRTLYVLFVNLCHANSSVNCVIYATTNPTFRRGYAAFIRHIFCRRRTVVAESQRHSRNMSKNGDIRPMSHSTS</sequence>
<keyword evidence="2" id="KW-1003">Cell membrane</keyword>
<feature type="transmembrane region" description="Helical" evidence="11">
    <location>
        <begin position="120"/>
        <end position="142"/>
    </location>
</feature>
<feature type="domain" description="G-protein coupled receptors family 1 profile" evidence="12">
    <location>
        <begin position="60"/>
        <end position="321"/>
    </location>
</feature>
<evidence type="ECO:0000259" key="12">
    <source>
        <dbReference type="PROSITE" id="PS50262"/>
    </source>
</evidence>
<evidence type="ECO:0000256" key="5">
    <source>
        <dbReference type="ARBA" id="ARBA00023040"/>
    </source>
</evidence>
<protein>
    <recommendedName>
        <fullName evidence="12">G-protein coupled receptors family 1 profile domain-containing protein</fullName>
    </recommendedName>
</protein>
<dbReference type="GO" id="GO:0005886">
    <property type="term" value="C:plasma membrane"/>
    <property type="evidence" value="ECO:0007669"/>
    <property type="project" value="UniProtKB-SubCell"/>
</dbReference>
<dbReference type="PROSITE" id="PS00237">
    <property type="entry name" value="G_PROTEIN_RECEP_F1_1"/>
    <property type="match status" value="1"/>
</dbReference>
<evidence type="ECO:0000256" key="1">
    <source>
        <dbReference type="ARBA" id="ARBA00004651"/>
    </source>
</evidence>
<dbReference type="GO" id="GO:0004930">
    <property type="term" value="F:G protein-coupled receptor activity"/>
    <property type="evidence" value="ECO:0007669"/>
    <property type="project" value="UniProtKB-KW"/>
</dbReference>
<keyword evidence="3 9" id="KW-0812">Transmembrane</keyword>
<feature type="transmembrane region" description="Helical" evidence="11">
    <location>
        <begin position="301"/>
        <end position="322"/>
    </location>
</feature>
<name>A0A914ALZ9_PATMI</name>
<comment type="similarity">
    <text evidence="9">Belongs to the G-protein coupled receptor 1 family.</text>
</comment>
<dbReference type="OrthoDB" id="10044919at2759"/>
<evidence type="ECO:0000256" key="6">
    <source>
        <dbReference type="ARBA" id="ARBA00023136"/>
    </source>
</evidence>
<keyword evidence="14" id="KW-1185">Reference proteome</keyword>
<evidence type="ECO:0000313" key="13">
    <source>
        <dbReference type="EnsemblMetazoa" id="XP_038064613.1"/>
    </source>
</evidence>
<keyword evidence="8 9" id="KW-0807">Transducer</keyword>
<dbReference type="Pfam" id="PF00001">
    <property type="entry name" value="7tm_1"/>
    <property type="match status" value="1"/>
</dbReference>
<evidence type="ECO:0000256" key="2">
    <source>
        <dbReference type="ARBA" id="ARBA00022475"/>
    </source>
</evidence>
<dbReference type="Gene3D" id="1.20.1070.10">
    <property type="entry name" value="Rhodopsin 7-helix transmembrane proteins"/>
    <property type="match status" value="1"/>
</dbReference>
<keyword evidence="7 9" id="KW-0675">Receptor</keyword>
<evidence type="ECO:0000256" key="7">
    <source>
        <dbReference type="ARBA" id="ARBA00023170"/>
    </source>
</evidence>
<evidence type="ECO:0000256" key="10">
    <source>
        <dbReference type="SAM" id="MobiDB-lite"/>
    </source>
</evidence>
<dbReference type="OMA" id="GFLCTTS"/>
<feature type="transmembrane region" description="Helical" evidence="11">
    <location>
        <begin position="81"/>
        <end position="100"/>
    </location>
</feature>
<feature type="transmembrane region" description="Helical" evidence="11">
    <location>
        <begin position="205"/>
        <end position="234"/>
    </location>
</feature>
<feature type="transmembrane region" description="Helical" evidence="11">
    <location>
        <begin position="163"/>
        <end position="185"/>
    </location>
</feature>
<keyword evidence="4 11" id="KW-1133">Transmembrane helix</keyword>
<evidence type="ECO:0000256" key="8">
    <source>
        <dbReference type="ARBA" id="ARBA00023224"/>
    </source>
</evidence>
<dbReference type="PANTHER" id="PTHR24228">
    <property type="entry name" value="B2 BRADYKININ RECEPTOR/ANGIOTENSIN II RECEPTOR"/>
    <property type="match status" value="1"/>
</dbReference>
<evidence type="ECO:0000256" key="11">
    <source>
        <dbReference type="SAM" id="Phobius"/>
    </source>
</evidence>
<evidence type="ECO:0000313" key="14">
    <source>
        <dbReference type="Proteomes" id="UP000887568"/>
    </source>
</evidence>
<evidence type="ECO:0000256" key="9">
    <source>
        <dbReference type="RuleBase" id="RU000688"/>
    </source>
</evidence>
<keyword evidence="6 11" id="KW-0472">Membrane</keyword>
<dbReference type="PRINTS" id="PR00237">
    <property type="entry name" value="GPCRRHODOPSN"/>
</dbReference>
<dbReference type="EnsemblMetazoa" id="XM_038208685.1">
    <property type="protein sequence ID" value="XP_038064613.1"/>
    <property type="gene ID" value="LOC119735009"/>
</dbReference>
<feature type="region of interest" description="Disordered" evidence="10">
    <location>
        <begin position="351"/>
        <end position="371"/>
    </location>
</feature>
<reference evidence="13" key="1">
    <citation type="submission" date="2022-11" db="UniProtKB">
        <authorList>
            <consortium name="EnsemblMetazoa"/>
        </authorList>
    </citation>
    <scope>IDENTIFICATION</scope>
</reference>
<dbReference type="SUPFAM" id="SSF81321">
    <property type="entry name" value="Family A G protein-coupled receptor-like"/>
    <property type="match status" value="1"/>
</dbReference>
<comment type="subcellular location">
    <subcellularLocation>
        <location evidence="1">Cell membrane</location>
        <topology evidence="1">Multi-pass membrane protein</topology>
    </subcellularLocation>
</comment>
<dbReference type="RefSeq" id="XP_038064613.1">
    <property type="nucleotide sequence ID" value="XM_038208685.1"/>
</dbReference>
<dbReference type="PROSITE" id="PS50262">
    <property type="entry name" value="G_PROTEIN_RECEP_F1_2"/>
    <property type="match status" value="1"/>
</dbReference>
<feature type="transmembrane region" description="Helical" evidence="11">
    <location>
        <begin position="44"/>
        <end position="69"/>
    </location>
</feature>
<organism evidence="13 14">
    <name type="scientific">Patiria miniata</name>
    <name type="common">Bat star</name>
    <name type="synonym">Asterina miniata</name>
    <dbReference type="NCBI Taxonomy" id="46514"/>
    <lineage>
        <taxon>Eukaryota</taxon>
        <taxon>Metazoa</taxon>
        <taxon>Echinodermata</taxon>
        <taxon>Eleutherozoa</taxon>
        <taxon>Asterozoa</taxon>
        <taxon>Asteroidea</taxon>
        <taxon>Valvatacea</taxon>
        <taxon>Valvatida</taxon>
        <taxon>Asterinidae</taxon>
        <taxon>Patiria</taxon>
    </lineage>
</organism>
<evidence type="ECO:0000256" key="4">
    <source>
        <dbReference type="ARBA" id="ARBA00022989"/>
    </source>
</evidence>
<accession>A0A914ALZ9</accession>
<dbReference type="PANTHER" id="PTHR24228:SF75">
    <property type="entry name" value="G-PROTEIN COUPLED RECEPTORS FAMILY 1 PROFILE DOMAIN-CONTAINING PROTEIN"/>
    <property type="match status" value="1"/>
</dbReference>
<feature type="transmembrane region" description="Helical" evidence="11">
    <location>
        <begin position="268"/>
        <end position="289"/>
    </location>
</feature>
<dbReference type="InterPro" id="IPR017452">
    <property type="entry name" value="GPCR_Rhodpsn_7TM"/>
</dbReference>
<evidence type="ECO:0000256" key="3">
    <source>
        <dbReference type="ARBA" id="ARBA00022692"/>
    </source>
</evidence>
<dbReference type="FunFam" id="1.20.1070.10:FF:000345">
    <property type="entry name" value="40S ribosomal protein S27"/>
    <property type="match status" value="1"/>
</dbReference>
<dbReference type="Proteomes" id="UP000887568">
    <property type="component" value="Unplaced"/>
</dbReference>
<proteinExistence type="inferred from homology"/>
<dbReference type="InterPro" id="IPR000276">
    <property type="entry name" value="GPCR_Rhodpsn"/>
</dbReference>
<keyword evidence="5 9" id="KW-0297">G-protein coupled receptor</keyword>